<accession>A0ACB7EVP8</accession>
<organism evidence="1 2">
    <name type="scientific">Nibea albiflora</name>
    <name type="common">Yellow drum</name>
    <name type="synonym">Corvina albiflora</name>
    <dbReference type="NCBI Taxonomy" id="240163"/>
    <lineage>
        <taxon>Eukaryota</taxon>
        <taxon>Metazoa</taxon>
        <taxon>Chordata</taxon>
        <taxon>Craniata</taxon>
        <taxon>Vertebrata</taxon>
        <taxon>Euteleostomi</taxon>
        <taxon>Actinopterygii</taxon>
        <taxon>Neopterygii</taxon>
        <taxon>Teleostei</taxon>
        <taxon>Neoteleostei</taxon>
        <taxon>Acanthomorphata</taxon>
        <taxon>Eupercaria</taxon>
        <taxon>Sciaenidae</taxon>
        <taxon>Nibea</taxon>
    </lineage>
</organism>
<dbReference type="EMBL" id="CM024810">
    <property type="protein sequence ID" value="KAG8005808.1"/>
    <property type="molecule type" value="Genomic_DNA"/>
</dbReference>
<gene>
    <name evidence="1" type="primary">CEP83</name>
    <name evidence="1" type="ORF">GBF38_001798</name>
</gene>
<reference evidence="1" key="1">
    <citation type="submission" date="2020-04" db="EMBL/GenBank/DDBJ databases">
        <title>A chromosome-scale assembly and high-density genetic map of the yellow drum (Nibea albiflora) genome.</title>
        <authorList>
            <person name="Xu D."/>
            <person name="Zhang W."/>
            <person name="Chen R."/>
            <person name="Tan P."/>
            <person name="Wang L."/>
            <person name="Song H."/>
            <person name="Tian L."/>
            <person name="Zhu Q."/>
            <person name="Wang B."/>
        </authorList>
    </citation>
    <scope>NUCLEOTIDE SEQUENCE</scope>
    <source>
        <tissue evidence="1">Muscle</tissue>
    </source>
</reference>
<dbReference type="Proteomes" id="UP000805704">
    <property type="component" value="Chromosome 22"/>
</dbReference>
<protein>
    <submittedName>
        <fullName evidence="1">Centrosomal protein of 83 kDa</fullName>
    </submittedName>
</protein>
<keyword evidence="2" id="KW-1185">Reference proteome</keyword>
<evidence type="ECO:0000313" key="2">
    <source>
        <dbReference type="Proteomes" id="UP000805704"/>
    </source>
</evidence>
<name>A0ACB7EVP8_NIBAL</name>
<comment type="caution">
    <text evidence="1">The sequence shown here is derived from an EMBL/GenBank/DDBJ whole genome shotgun (WGS) entry which is preliminary data.</text>
</comment>
<evidence type="ECO:0000313" key="1">
    <source>
        <dbReference type="EMBL" id="KAG8005808.1"/>
    </source>
</evidence>
<proteinExistence type="predicted"/>
<sequence>MSSGSEEPQWRKVHSVAGVTPRSRHGHRAAAIRELLVVFGGGNEGIAEHLHVYNTVSKQWFLPAVRGDIPPGCAAHGFVCEGTRILVFGGMVEFGKYSNSLYELQASRWLWKKLKPRAPRNGSPPCPRIGHSFTLVGNKCYLFGGLANDSEDPNGNIPRYLGDFYELELQSVSGARGWSIPETKGCGPSARESHTSVAYVGAGSPKLYIFGGMQGCRLDDLWQLDLDTMVWSMPSARGSLPLPRSLHSAAVIGNKMYVFGGWIPVPESEKHNALGTEWICTNSLSALNLDTMIWQKLGPEQEDDIESQLQSQGPQSEDPYARWPRARAGHCAAAVGSRLYVWSGRDGYRKSWNYQVCCKDLWYLETDRPDIPEAVLLIKSTVSMLHVAWRPLAAADLYLLQIQPVFPPSAAASNPSSKPVHPGGTDGQQGADRSSEGKRSAHTQLCLAVLGATIKKLHNSPSSGVQSHQPQTEGTTNKEAKASAQDASAQQETAVKSSNGSAEIRAQGGRSAVRGTAEDPDTKHCSVGQETSAEVSSSAQQQPEKQPVSADKMTDFYSHADQNPDGAVWFDVGVFKTLFSEVSHYYLPADSDQASAAISSRPTNTKERKLPGPQDYQDREKRELTPGQTYRFRVAGINCFGKGDFSPVSEFKTCQPGFPGAPSAVKIAKANDLVHVTWEAPTSPSGRILEYSMYMAVKKSRSTSLERLGQMDFIRIYRGTKMSCSVSTTQLDNAHIDCSASNRPAVVFRIAAKNEQGYGPATQIRWIQDPSKLRTSASKADNSANDDQDAADRELETFNKQLRDSPQSRHEVGEMTSSSAAAFGQSAPLVPNLEPGMGKSAAMLGLSAGLGGAEMELQKMLIDERMKCENHRTNYQTLKAEHASLQDEFTRAQGELKRLLSDRQAQQEKLQLLLAELRGELLDKTREVEELRLQEIEKYRSEYNKLRYDCTFLKSQFDHQREEHARILEEKTIRCEAEISRLEKDKEDLVAQYQGSDPLRDGKRVEALLREKAQLHLRLKGLEAEVAELRAQKENSGQQAENVQRIQIRQLTESQAAVKSLEAERQSLRLQLERMESELHQGHEQNSQLTGRLHKAEREVNSLTCQIESLKHSHKLEVASIKLECTRSKGELERERDTLQGQIDGLQADVEVLKTAVERHKEVLVEKEREIVRKVQSAREEEFRKTATLHEEKLELENRLAALEQQRALQDSASHSQKEEWEERLRSAQHGEESARREVQNLRTKLQQQSSQLEELDRQKAEIADLQQQNQELGVQLGTMSHSESDLMEANQRLRETLDRVREELRTARAQAERSQHEAERLVEDRRVEWLEEKHKLQERDAELQQKYSQVKEKLQRAAVAQKKRKTLTENKEKKLQDKIQLLEAKIEELELEAAAAKKRSSFSEEQAQLSRRLKELQRRHNEFRRLLLGGQGPYSAGPAFLTTSPTPFLLLGSEGPLSNIPEEQHQRELSLLRRRLEDLESAQQQQLEELGSLVQRDRETTPQPDL</sequence>